<organism evidence="10 11">
    <name type="scientific">Cryobacterium roopkundense</name>
    <dbReference type="NCBI Taxonomy" id="1001240"/>
    <lineage>
        <taxon>Bacteria</taxon>
        <taxon>Bacillati</taxon>
        <taxon>Actinomycetota</taxon>
        <taxon>Actinomycetes</taxon>
        <taxon>Micrococcales</taxon>
        <taxon>Microbacteriaceae</taxon>
        <taxon>Cryobacterium</taxon>
    </lineage>
</organism>
<dbReference type="NCBIfam" id="TIGR03025">
    <property type="entry name" value="EPS_sugtrans"/>
    <property type="match status" value="1"/>
</dbReference>
<evidence type="ECO:0000256" key="6">
    <source>
        <dbReference type="ARBA" id="ARBA00023136"/>
    </source>
</evidence>
<dbReference type="Proteomes" id="UP000561726">
    <property type="component" value="Unassembled WGS sequence"/>
</dbReference>
<sequence>MSEPTSDMRPSSSMGSATTSGPRGRLSLVGLPSTGSPMAVDSPASGAVWARRYRARLLASDALVVTAALTIALFARFGIDGASTPIGPLHTEYWVISAVIGATWLTSLGALRTRDSRVIGMGVTEYKRVFNASAITFGLLAITFLIFQVDIARSYFILAFPLGAVVLTLERWLWRKWLSKQRRFGHYLSRVLVVGQRDDVEYVITQISGESAVAYYVVGAVLDDADSTVRVSGMDAGDHVVPVLADFDNVADTVGALGVNIVIVAGQPSGGAPFIRSLGWELENTAAELVLSSRLTDVAGPRIHFRPVEGLPLIHVEIPRFDGFKHALKRGLDLTTAACALVVLSPCLLLVAALIRLDSPGPVLFRQERCGRGGETFRMVKFRSMVPNAEDNLTGLLDQNEASGTLFKIRNDPRITRIGGFLRKHSIDELPQLWNILVGDMSLVGPRPSLPQEVQKYETHVHRRLYIKPGLTGMWQINGRSDLSWEESVRLDLYYVENWSLAGDLMIIWRTIKVVIHPVGAY</sequence>
<dbReference type="Pfam" id="PF02397">
    <property type="entry name" value="Bac_transf"/>
    <property type="match status" value="1"/>
</dbReference>
<evidence type="ECO:0000256" key="1">
    <source>
        <dbReference type="ARBA" id="ARBA00004141"/>
    </source>
</evidence>
<dbReference type="PANTHER" id="PTHR30576">
    <property type="entry name" value="COLANIC BIOSYNTHESIS UDP-GLUCOSE LIPID CARRIER TRANSFERASE"/>
    <property type="match status" value="1"/>
</dbReference>
<dbReference type="RefSeq" id="WP_236628836.1">
    <property type="nucleotide sequence ID" value="NZ_JACHBQ010000001.1"/>
</dbReference>
<feature type="transmembrane region" description="Helical" evidence="8">
    <location>
        <begin position="334"/>
        <end position="355"/>
    </location>
</feature>
<comment type="caution">
    <text evidence="10">The sequence shown here is derived from an EMBL/GenBank/DDBJ whole genome shotgun (WGS) entry which is preliminary data.</text>
</comment>
<comment type="subcellular location">
    <subcellularLocation>
        <location evidence="1">Membrane</location>
        <topology evidence="1">Multi-pass membrane protein</topology>
    </subcellularLocation>
</comment>
<evidence type="ECO:0000256" key="5">
    <source>
        <dbReference type="ARBA" id="ARBA00022989"/>
    </source>
</evidence>
<evidence type="ECO:0000256" key="7">
    <source>
        <dbReference type="SAM" id="MobiDB-lite"/>
    </source>
</evidence>
<dbReference type="InterPro" id="IPR003362">
    <property type="entry name" value="Bact_transf"/>
</dbReference>
<protein>
    <submittedName>
        <fullName evidence="10">Exopolysaccharide biosynthesis polyprenyl glycosylphosphotransferase</fullName>
    </submittedName>
</protein>
<dbReference type="EMBL" id="JACHBQ010000001">
    <property type="protein sequence ID" value="MBB5642769.1"/>
    <property type="molecule type" value="Genomic_DNA"/>
</dbReference>
<accession>A0A7W8ZYW0</accession>
<dbReference type="PANTHER" id="PTHR30576:SF10">
    <property type="entry name" value="SLL5057 PROTEIN"/>
    <property type="match status" value="1"/>
</dbReference>
<feature type="compositionally biased region" description="Polar residues" evidence="7">
    <location>
        <begin position="1"/>
        <end position="21"/>
    </location>
</feature>
<keyword evidence="3 10" id="KW-0808">Transferase</keyword>
<evidence type="ECO:0000259" key="9">
    <source>
        <dbReference type="Pfam" id="PF02397"/>
    </source>
</evidence>
<evidence type="ECO:0000256" key="3">
    <source>
        <dbReference type="ARBA" id="ARBA00022679"/>
    </source>
</evidence>
<reference evidence="10 11" key="1">
    <citation type="submission" date="2020-08" db="EMBL/GenBank/DDBJ databases">
        <title>Sequencing the genomes of 1000 actinobacteria strains.</title>
        <authorList>
            <person name="Klenk H.-P."/>
        </authorList>
    </citation>
    <scope>NUCLEOTIDE SEQUENCE [LARGE SCALE GENOMIC DNA]</scope>
    <source>
        <strain evidence="10 11">DSM 21065</strain>
    </source>
</reference>
<feature type="transmembrane region" description="Helical" evidence="8">
    <location>
        <begin position="91"/>
        <end position="108"/>
    </location>
</feature>
<evidence type="ECO:0000313" key="10">
    <source>
        <dbReference type="EMBL" id="MBB5642769.1"/>
    </source>
</evidence>
<evidence type="ECO:0000256" key="8">
    <source>
        <dbReference type="SAM" id="Phobius"/>
    </source>
</evidence>
<dbReference type="GO" id="GO:0016020">
    <property type="term" value="C:membrane"/>
    <property type="evidence" value="ECO:0007669"/>
    <property type="project" value="UniProtKB-SubCell"/>
</dbReference>
<dbReference type="AlphaFoldDB" id="A0A7W8ZYW0"/>
<keyword evidence="5 8" id="KW-1133">Transmembrane helix</keyword>
<gene>
    <name evidence="10" type="ORF">BJ997_003317</name>
</gene>
<evidence type="ECO:0000256" key="2">
    <source>
        <dbReference type="ARBA" id="ARBA00006464"/>
    </source>
</evidence>
<dbReference type="GO" id="GO:0016780">
    <property type="term" value="F:phosphotransferase activity, for other substituted phosphate groups"/>
    <property type="evidence" value="ECO:0007669"/>
    <property type="project" value="TreeGrafter"/>
</dbReference>
<feature type="transmembrane region" description="Helical" evidence="8">
    <location>
        <begin position="57"/>
        <end position="79"/>
    </location>
</feature>
<feature type="region of interest" description="Disordered" evidence="7">
    <location>
        <begin position="1"/>
        <end position="42"/>
    </location>
</feature>
<keyword evidence="6 8" id="KW-0472">Membrane</keyword>
<dbReference type="Pfam" id="PF13727">
    <property type="entry name" value="CoA_binding_3"/>
    <property type="match status" value="1"/>
</dbReference>
<comment type="similarity">
    <text evidence="2">Belongs to the bacterial sugar transferase family.</text>
</comment>
<proteinExistence type="inferred from homology"/>
<keyword evidence="4 8" id="KW-0812">Transmembrane</keyword>
<feature type="transmembrane region" description="Helical" evidence="8">
    <location>
        <begin position="129"/>
        <end position="149"/>
    </location>
</feature>
<dbReference type="InterPro" id="IPR017475">
    <property type="entry name" value="EPS_sugar_tfrase"/>
</dbReference>
<feature type="domain" description="Bacterial sugar transferase" evidence="9">
    <location>
        <begin position="329"/>
        <end position="516"/>
    </location>
</feature>
<evidence type="ECO:0000313" key="11">
    <source>
        <dbReference type="Proteomes" id="UP000561726"/>
    </source>
</evidence>
<evidence type="ECO:0000256" key="4">
    <source>
        <dbReference type="ARBA" id="ARBA00022692"/>
    </source>
</evidence>
<name>A0A7W8ZYW0_9MICO</name>
<feature type="transmembrane region" description="Helical" evidence="8">
    <location>
        <begin position="155"/>
        <end position="174"/>
    </location>
</feature>